<dbReference type="PANTHER" id="PTHR38011">
    <property type="entry name" value="DIHYDROFOLATE REDUCTASE FAMILY PROTEIN (AFU_ORTHOLOGUE AFUA_8G06820)"/>
    <property type="match status" value="1"/>
</dbReference>
<dbReference type="Pfam" id="PF01872">
    <property type="entry name" value="RibD_C"/>
    <property type="match status" value="1"/>
</dbReference>
<dbReference type="Proteomes" id="UP000199656">
    <property type="component" value="Unassembled WGS sequence"/>
</dbReference>
<dbReference type="STRING" id="408074.SAMN05660909_02728"/>
<evidence type="ECO:0000313" key="3">
    <source>
        <dbReference type="Proteomes" id="UP000199656"/>
    </source>
</evidence>
<dbReference type="OrthoDB" id="195113at2"/>
<dbReference type="GO" id="GO:0009231">
    <property type="term" value="P:riboflavin biosynthetic process"/>
    <property type="evidence" value="ECO:0007669"/>
    <property type="project" value="InterPro"/>
</dbReference>
<keyword evidence="3" id="KW-1185">Reference proteome</keyword>
<evidence type="ECO:0000313" key="2">
    <source>
        <dbReference type="EMBL" id="SEA62686.1"/>
    </source>
</evidence>
<dbReference type="InterPro" id="IPR050765">
    <property type="entry name" value="Riboflavin_Biosynth_HTPR"/>
</dbReference>
<dbReference type="GO" id="GO:0008703">
    <property type="term" value="F:5-amino-6-(5-phosphoribosylamino)uracil reductase activity"/>
    <property type="evidence" value="ECO:0007669"/>
    <property type="project" value="InterPro"/>
</dbReference>
<dbReference type="AlphaFoldDB" id="A0A1H4CQK1"/>
<organism evidence="2 3">
    <name type="scientific">Chitinophaga terrae</name>
    <name type="common">ex Kim and Jung 2007</name>
    <dbReference type="NCBI Taxonomy" id="408074"/>
    <lineage>
        <taxon>Bacteria</taxon>
        <taxon>Pseudomonadati</taxon>
        <taxon>Bacteroidota</taxon>
        <taxon>Chitinophagia</taxon>
        <taxon>Chitinophagales</taxon>
        <taxon>Chitinophagaceae</taxon>
        <taxon>Chitinophaga</taxon>
    </lineage>
</organism>
<dbReference type="EMBL" id="FNRL01000011">
    <property type="protein sequence ID" value="SEA62686.1"/>
    <property type="molecule type" value="Genomic_DNA"/>
</dbReference>
<dbReference type="SUPFAM" id="SSF53597">
    <property type="entry name" value="Dihydrofolate reductase-like"/>
    <property type="match status" value="1"/>
</dbReference>
<reference evidence="3" key="1">
    <citation type="submission" date="2016-10" db="EMBL/GenBank/DDBJ databases">
        <authorList>
            <person name="Varghese N."/>
            <person name="Submissions S."/>
        </authorList>
    </citation>
    <scope>NUCLEOTIDE SEQUENCE [LARGE SCALE GENOMIC DNA]</scope>
    <source>
        <strain evidence="3">DSM 23920</strain>
    </source>
</reference>
<accession>A0A1H4CQK1</accession>
<sequence>MRKLIVTEWVSLDGIFDANYMPQWWMPFDSAERQKYIQDTINNCEIMLYGRTTYEMLYPYWSSFSHNEQGVADRLNQGKKYVVSSTLQNGPWNNTEVLGNNFVEALSEIKKNGDGYILLQGSSSLLKPLLEAGLVDELKLLVNPAIVGEGKKLFSEQVNCELELVNSQALEKNVLQLTYKPVVKAK</sequence>
<dbReference type="PANTHER" id="PTHR38011:SF11">
    <property type="entry name" value="2,5-DIAMINO-6-RIBOSYLAMINO-4(3H)-PYRIMIDINONE 5'-PHOSPHATE REDUCTASE"/>
    <property type="match status" value="1"/>
</dbReference>
<protein>
    <submittedName>
        <fullName evidence="2">Dihydrofolate reductase</fullName>
    </submittedName>
</protein>
<name>A0A1H4CQK1_9BACT</name>
<proteinExistence type="predicted"/>
<dbReference type="Gene3D" id="3.40.430.10">
    <property type="entry name" value="Dihydrofolate Reductase, subunit A"/>
    <property type="match status" value="1"/>
</dbReference>
<gene>
    <name evidence="2" type="ORF">SAMN05660909_02728</name>
</gene>
<feature type="domain" description="Bacterial bifunctional deaminase-reductase C-terminal" evidence="1">
    <location>
        <begin position="2"/>
        <end position="174"/>
    </location>
</feature>
<dbReference type="InterPro" id="IPR002734">
    <property type="entry name" value="RibDG_C"/>
</dbReference>
<evidence type="ECO:0000259" key="1">
    <source>
        <dbReference type="Pfam" id="PF01872"/>
    </source>
</evidence>
<dbReference type="RefSeq" id="WP_089762452.1">
    <property type="nucleotide sequence ID" value="NZ_BKAT01000016.1"/>
</dbReference>
<dbReference type="InterPro" id="IPR024072">
    <property type="entry name" value="DHFR-like_dom_sf"/>
</dbReference>